<name>A0A1U7LWF7_NEOID</name>
<comment type="caution">
    <text evidence="2">The sequence shown here is derived from an EMBL/GenBank/DDBJ whole genome shotgun (WGS) entry which is preliminary data.</text>
</comment>
<dbReference type="EMBL" id="LXFE01000132">
    <property type="protein sequence ID" value="OLL26958.1"/>
    <property type="molecule type" value="Genomic_DNA"/>
</dbReference>
<protein>
    <submittedName>
        <fullName evidence="2">Uncharacterized protein</fullName>
    </submittedName>
</protein>
<organism evidence="2 3">
    <name type="scientific">Neolecta irregularis (strain DAH-3)</name>
    <dbReference type="NCBI Taxonomy" id="1198029"/>
    <lineage>
        <taxon>Eukaryota</taxon>
        <taxon>Fungi</taxon>
        <taxon>Dikarya</taxon>
        <taxon>Ascomycota</taxon>
        <taxon>Taphrinomycotina</taxon>
        <taxon>Neolectales</taxon>
        <taxon>Neolectaceae</taxon>
        <taxon>Neolecta</taxon>
    </lineage>
</organism>
<proteinExistence type="predicted"/>
<dbReference type="PANTHER" id="PTHR39597:SF1">
    <property type="entry name" value="UBA DOMAIN-CONTAINING PROTEIN RUP1"/>
    <property type="match status" value="1"/>
</dbReference>
<dbReference type="PANTHER" id="PTHR39597">
    <property type="entry name" value="UBA DOMAIN-CONTAINING PROTEIN RUP1"/>
    <property type="match status" value="1"/>
</dbReference>
<feature type="region of interest" description="Disordered" evidence="1">
    <location>
        <begin position="508"/>
        <end position="533"/>
    </location>
</feature>
<evidence type="ECO:0000313" key="2">
    <source>
        <dbReference type="EMBL" id="OLL26958.1"/>
    </source>
</evidence>
<dbReference type="Proteomes" id="UP000186594">
    <property type="component" value="Unassembled WGS sequence"/>
</dbReference>
<sequence length="533" mass="59777">MQIVPYGPRESTPIVEIYNEPPPHERIRQHGAYEHSRKRSFNPRSVVIRPNSRSQTDRNVLSPLIQILYTIPLFRSVVLSLNLVSELEDRVKLLLEEDELDQADDRTHATQELVLEWVLAALQYTFASLELGNRAYVSGEPIQKAFSLFSMTQNAPCGGGDSTIINFSSFWDQLMRTSIDSSWFSASPRYFKGISVAQIELLDNIKGSLFSTLVTLPNNPTYAYFDISVRSISDASTTLYDYLDNIVGSKIREGVYPVSFAPILIIVFHSAGIGTGVSLPAEIDLGRYSKEMSKVMVERLKKADSVQARIPECQADIDKLSWFKTYSIAELLAASQAFFKSHPHCHESDENPLPEDGAPILDLTTKIENLQLQVYNKLAELKDKKKGFESEIENLTDLSTLQSEKEYRPNKYHLSGFLKTPSDAYFDNDGRWWHTAFSSNFGYTSEAVSFENSVKLAKDDGEIIAIFASNVACEKESSNIASSLRLKELILAENAKFDEEITQNGVVKDQNQTQNDEHAISGPIEDNAEPGSV</sequence>
<dbReference type="GO" id="GO:0005829">
    <property type="term" value="C:cytosol"/>
    <property type="evidence" value="ECO:0007669"/>
    <property type="project" value="TreeGrafter"/>
</dbReference>
<accession>A0A1U7LWF7</accession>
<evidence type="ECO:0000256" key="1">
    <source>
        <dbReference type="SAM" id="MobiDB-lite"/>
    </source>
</evidence>
<gene>
    <name evidence="2" type="ORF">NEOLI_000749</name>
</gene>
<keyword evidence="3" id="KW-1185">Reference proteome</keyword>
<dbReference type="InterPro" id="IPR055335">
    <property type="entry name" value="Ucp6/RUP1"/>
</dbReference>
<reference evidence="2 3" key="1">
    <citation type="submission" date="2016-04" db="EMBL/GenBank/DDBJ databases">
        <title>Evolutionary innovation and constraint leading to complex multicellularity in the Ascomycota.</title>
        <authorList>
            <person name="Cisse O."/>
            <person name="Nguyen A."/>
            <person name="Hewitt D.A."/>
            <person name="Jedd G."/>
            <person name="Stajich J.E."/>
        </authorList>
    </citation>
    <scope>NUCLEOTIDE SEQUENCE [LARGE SCALE GENOMIC DNA]</scope>
    <source>
        <strain evidence="2 3">DAH-3</strain>
    </source>
</reference>
<dbReference type="GO" id="GO:0016579">
    <property type="term" value="P:protein deubiquitination"/>
    <property type="evidence" value="ECO:0007669"/>
    <property type="project" value="TreeGrafter"/>
</dbReference>
<dbReference type="AlphaFoldDB" id="A0A1U7LWF7"/>
<dbReference type="GO" id="GO:0005634">
    <property type="term" value="C:nucleus"/>
    <property type="evidence" value="ECO:0007669"/>
    <property type="project" value="TreeGrafter"/>
</dbReference>
<evidence type="ECO:0000313" key="3">
    <source>
        <dbReference type="Proteomes" id="UP000186594"/>
    </source>
</evidence>